<accession>A0ABP3RAH1</accession>
<evidence type="ECO:0000313" key="4">
    <source>
        <dbReference type="EMBL" id="GAA0606539.1"/>
    </source>
</evidence>
<feature type="domain" description="Solute-binding protein family 3/N-terminal" evidence="3">
    <location>
        <begin position="24"/>
        <end position="258"/>
    </location>
</feature>
<evidence type="ECO:0000256" key="2">
    <source>
        <dbReference type="SAM" id="SignalP"/>
    </source>
</evidence>
<dbReference type="Gene3D" id="3.40.190.10">
    <property type="entry name" value="Periplasmic binding protein-like II"/>
    <property type="match status" value="2"/>
</dbReference>
<evidence type="ECO:0000256" key="1">
    <source>
        <dbReference type="ARBA" id="ARBA00022729"/>
    </source>
</evidence>
<keyword evidence="1 2" id="KW-0732">Signal</keyword>
<organism evidence="4 5">
    <name type="scientific">Paenochrobactrum glaciei</name>
    <dbReference type="NCBI Taxonomy" id="486407"/>
    <lineage>
        <taxon>Bacteria</taxon>
        <taxon>Pseudomonadati</taxon>
        <taxon>Pseudomonadota</taxon>
        <taxon>Alphaproteobacteria</taxon>
        <taxon>Hyphomicrobiales</taxon>
        <taxon>Brucellaceae</taxon>
        <taxon>Paenochrobactrum</taxon>
    </lineage>
</organism>
<evidence type="ECO:0000313" key="5">
    <source>
        <dbReference type="Proteomes" id="UP001424441"/>
    </source>
</evidence>
<reference evidence="5" key="1">
    <citation type="journal article" date="2019" name="Int. J. Syst. Evol. Microbiol.">
        <title>The Global Catalogue of Microorganisms (GCM) 10K type strain sequencing project: providing services to taxonomists for standard genome sequencing and annotation.</title>
        <authorList>
            <consortium name="The Broad Institute Genomics Platform"/>
            <consortium name="The Broad Institute Genome Sequencing Center for Infectious Disease"/>
            <person name="Wu L."/>
            <person name="Ma J."/>
        </authorList>
    </citation>
    <scope>NUCLEOTIDE SEQUENCE [LARGE SCALE GENOMIC DNA]</scope>
    <source>
        <strain evidence="5">JCM 15115</strain>
    </source>
</reference>
<dbReference type="PANTHER" id="PTHR35936">
    <property type="entry name" value="MEMBRANE-BOUND LYTIC MUREIN TRANSGLYCOSYLASE F"/>
    <property type="match status" value="1"/>
</dbReference>
<feature type="chain" id="PRO_5045987295" evidence="2">
    <location>
        <begin position="21"/>
        <end position="265"/>
    </location>
</feature>
<gene>
    <name evidence="4" type="ORF">GCM10008943_22630</name>
</gene>
<dbReference type="EMBL" id="BAAADE010000004">
    <property type="protein sequence ID" value="GAA0606539.1"/>
    <property type="molecule type" value="Genomic_DNA"/>
</dbReference>
<name>A0ABP3RAH1_9HYPH</name>
<dbReference type="PANTHER" id="PTHR35936:SF17">
    <property type="entry name" value="ARGININE-BINDING EXTRACELLULAR PROTEIN ARTP"/>
    <property type="match status" value="1"/>
</dbReference>
<dbReference type="SUPFAM" id="SSF53850">
    <property type="entry name" value="Periplasmic binding protein-like II"/>
    <property type="match status" value="1"/>
</dbReference>
<proteinExistence type="predicted"/>
<protein>
    <submittedName>
        <fullName evidence="4">Transporter substrate-binding domain-containing protein</fullName>
    </submittedName>
</protein>
<evidence type="ECO:0000259" key="3">
    <source>
        <dbReference type="SMART" id="SM00062"/>
    </source>
</evidence>
<sequence length="265" mass="28432">MWKVLAMAAVVTATVHSAQAADGELVIGTEGAYPPWSIADASGNVSGFDAEVGQLVCEKMGVKCRFVVQAFDGLIPALKAKQIDAIISGMSITNERKKEIGFSKGYGDLPNFFVVQKTDDLAKIMDWESLIKALADKRVGVQSGTTHARYINKHLPDVDLKTYDTLDQMQIDLASGRVDVSFSDLSAADDFLAKPDGSSFQLIDVPIDSKSDETLGDAVGIGLRKDDTELKAKIDTALCAAIADGSVAKASQTWFKMDITHPCEP</sequence>
<dbReference type="Pfam" id="PF00497">
    <property type="entry name" value="SBP_bac_3"/>
    <property type="match status" value="1"/>
</dbReference>
<dbReference type="InterPro" id="IPR001638">
    <property type="entry name" value="Solute-binding_3/MltF_N"/>
</dbReference>
<dbReference type="SMART" id="SM00062">
    <property type="entry name" value="PBPb"/>
    <property type="match status" value="1"/>
</dbReference>
<dbReference type="Proteomes" id="UP001424441">
    <property type="component" value="Unassembled WGS sequence"/>
</dbReference>
<comment type="caution">
    <text evidence="4">The sequence shown here is derived from an EMBL/GenBank/DDBJ whole genome shotgun (WGS) entry which is preliminary data.</text>
</comment>
<keyword evidence="5" id="KW-1185">Reference proteome</keyword>
<feature type="signal peptide" evidence="2">
    <location>
        <begin position="1"/>
        <end position="20"/>
    </location>
</feature>